<dbReference type="EMBL" id="VLKT01000072">
    <property type="protein sequence ID" value="TWI21474.1"/>
    <property type="molecule type" value="Genomic_DNA"/>
</dbReference>
<evidence type="ECO:0000313" key="2">
    <source>
        <dbReference type="EMBL" id="TWI21474.1"/>
    </source>
</evidence>
<feature type="region of interest" description="Disordered" evidence="1">
    <location>
        <begin position="1"/>
        <end position="29"/>
    </location>
</feature>
<evidence type="ECO:0000313" key="3">
    <source>
        <dbReference type="Proteomes" id="UP000317122"/>
    </source>
</evidence>
<protein>
    <submittedName>
        <fullName evidence="2">Uncharacterized protein</fullName>
    </submittedName>
</protein>
<dbReference type="AlphaFoldDB" id="A0A562MNG1"/>
<sequence length="53" mass="5880">MRCGSDLHQPKLGPRRTRHPLRPLAPGLTPDEVLEKKIKTKIRTGASQVPAKV</sequence>
<comment type="caution">
    <text evidence="2">The sequence shown here is derived from an EMBL/GenBank/DDBJ whole genome shotgun (WGS) entry which is preliminary data.</text>
</comment>
<gene>
    <name evidence="2" type="ORF">IQ26_06847</name>
</gene>
<name>A0A562MNG1_9HYPH</name>
<dbReference type="Proteomes" id="UP000317122">
    <property type="component" value="Unassembled WGS sequence"/>
</dbReference>
<reference evidence="2 3" key="1">
    <citation type="journal article" date="2015" name="Stand. Genomic Sci.">
        <title>Genomic Encyclopedia of Bacterial and Archaeal Type Strains, Phase III: the genomes of soil and plant-associated and newly described type strains.</title>
        <authorList>
            <person name="Whitman W.B."/>
            <person name="Woyke T."/>
            <person name="Klenk H.P."/>
            <person name="Zhou Y."/>
            <person name="Lilburn T.G."/>
            <person name="Beck B.J."/>
            <person name="De Vos P."/>
            <person name="Vandamme P."/>
            <person name="Eisen J.A."/>
            <person name="Garrity G."/>
            <person name="Hugenholtz P."/>
            <person name="Kyrpides N.C."/>
        </authorList>
    </citation>
    <scope>NUCLEOTIDE SEQUENCE [LARGE SCALE GENOMIC DNA]</scope>
    <source>
        <strain evidence="2 3">CGMCC 1.2546</strain>
    </source>
</reference>
<organism evidence="2 3">
    <name type="scientific">Mesorhizobium tianshanense</name>
    <dbReference type="NCBI Taxonomy" id="39844"/>
    <lineage>
        <taxon>Bacteria</taxon>
        <taxon>Pseudomonadati</taxon>
        <taxon>Pseudomonadota</taxon>
        <taxon>Alphaproteobacteria</taxon>
        <taxon>Hyphomicrobiales</taxon>
        <taxon>Phyllobacteriaceae</taxon>
        <taxon>Mesorhizobium</taxon>
    </lineage>
</organism>
<keyword evidence="3" id="KW-1185">Reference proteome</keyword>
<proteinExistence type="predicted"/>
<accession>A0A562MNG1</accession>
<evidence type="ECO:0000256" key="1">
    <source>
        <dbReference type="SAM" id="MobiDB-lite"/>
    </source>
</evidence>